<dbReference type="Proteomes" id="UP000054567">
    <property type="component" value="Unassembled WGS sequence"/>
</dbReference>
<reference evidence="2" key="2">
    <citation type="journal article" date="2009" name="Genome Res.">
        <title>Comparative genomic analyses of the human fungal pathogens Coccidioides and their relatives.</title>
        <authorList>
            <person name="Sharpton T.J."/>
            <person name="Stajich J.E."/>
            <person name="Rounsley S.D."/>
            <person name="Gardner M.J."/>
            <person name="Wortman J.R."/>
            <person name="Jordar V.S."/>
            <person name="Maiti R."/>
            <person name="Kodira C.D."/>
            <person name="Neafsey D.E."/>
            <person name="Zeng Q."/>
            <person name="Hung C.-Y."/>
            <person name="McMahan C."/>
            <person name="Muszewska A."/>
            <person name="Grynberg M."/>
            <person name="Mandel M.A."/>
            <person name="Kellner E.M."/>
            <person name="Barker B.M."/>
            <person name="Galgiani J.N."/>
            <person name="Orbach M.J."/>
            <person name="Kirkland T.N."/>
            <person name="Cole G.T."/>
            <person name="Henn M.R."/>
            <person name="Birren B.W."/>
            <person name="Taylor J.W."/>
        </authorList>
    </citation>
    <scope>NUCLEOTIDE SEQUENCE [LARGE SCALE GENOMIC DNA]</scope>
    <source>
        <strain evidence="2">RMSCC 3488</strain>
    </source>
</reference>
<name>A0A0J6FIN7_COCPO</name>
<reference evidence="2" key="3">
    <citation type="journal article" date="2010" name="Genome Res.">
        <title>Population genomic sequencing of Coccidioides fungi reveals recent hybridization and transposon control.</title>
        <authorList>
            <person name="Neafsey D.E."/>
            <person name="Barker B.M."/>
            <person name="Sharpton T.J."/>
            <person name="Stajich J.E."/>
            <person name="Park D.J."/>
            <person name="Whiston E."/>
            <person name="Hung C.-Y."/>
            <person name="McMahan C."/>
            <person name="White J."/>
            <person name="Sykes S."/>
            <person name="Heiman D."/>
            <person name="Young S."/>
            <person name="Zeng Q."/>
            <person name="Abouelleil A."/>
            <person name="Aftuck L."/>
            <person name="Bessette D."/>
            <person name="Brown A."/>
            <person name="FitzGerald M."/>
            <person name="Lui A."/>
            <person name="Macdonald J.P."/>
            <person name="Priest M."/>
            <person name="Orbach M.J."/>
            <person name="Galgiani J.N."/>
            <person name="Kirkland T.N."/>
            <person name="Cole G.T."/>
            <person name="Birren B.W."/>
            <person name="Henn M.R."/>
            <person name="Taylor J.W."/>
            <person name="Rounsley S.D."/>
        </authorList>
    </citation>
    <scope>NUCLEOTIDE SEQUENCE [LARGE SCALE GENOMIC DNA]</scope>
    <source>
        <strain evidence="2">RMSCC 3488</strain>
    </source>
</reference>
<dbReference type="AlphaFoldDB" id="A0A0J6FIN7"/>
<gene>
    <name evidence="1" type="ORF">CPAG_06465</name>
</gene>
<reference evidence="1 2" key="1">
    <citation type="submission" date="2007-06" db="EMBL/GenBank/DDBJ databases">
        <title>The Genome Sequence of Coccidioides posadasii RMSCC_3488.</title>
        <authorList>
            <consortium name="Coccidioides Genome Resources Consortium"/>
            <consortium name="The Broad Institute Genome Sequencing Platform"/>
            <person name="Henn M.R."/>
            <person name="Sykes S."/>
            <person name="Young S."/>
            <person name="Jaffe D."/>
            <person name="Berlin A."/>
            <person name="Alvarez P."/>
            <person name="Butler J."/>
            <person name="Gnerre S."/>
            <person name="Grabherr M."/>
            <person name="Mauceli E."/>
            <person name="Brockman W."/>
            <person name="Kodira C."/>
            <person name="Alvarado L."/>
            <person name="Zeng Q."/>
            <person name="Crawford M."/>
            <person name="Antoine C."/>
            <person name="Devon K."/>
            <person name="Galgiani J."/>
            <person name="Orsborn K."/>
            <person name="Lewis M.L."/>
            <person name="Nusbaum C."/>
            <person name="Galagan J."/>
            <person name="Birren B."/>
        </authorList>
    </citation>
    <scope>NUCLEOTIDE SEQUENCE [LARGE SCALE GENOMIC DNA]</scope>
    <source>
        <strain evidence="1 2">RMSCC 3488</strain>
    </source>
</reference>
<evidence type="ECO:0000313" key="1">
    <source>
        <dbReference type="EMBL" id="KMM70153.1"/>
    </source>
</evidence>
<evidence type="ECO:0000313" key="2">
    <source>
        <dbReference type="Proteomes" id="UP000054567"/>
    </source>
</evidence>
<proteinExistence type="predicted"/>
<accession>A0A0J6FIN7</accession>
<protein>
    <submittedName>
        <fullName evidence="1">Uncharacterized protein</fullName>
    </submittedName>
</protein>
<dbReference type="VEuPathDB" id="FungiDB:CPAG_06465"/>
<sequence length="118" mass="12971">MGEISTPRGRKAHNRMMVFSVQQMPFISLCLLCLHLKSMRACLTLCPQRAALFKGTGGFRNATNPWNWPAAMLDLGGLIRRIVFPLRRAGAREAEGTLTVADRPIRIGAANLIVTPAL</sequence>
<organism evidence="1 2">
    <name type="scientific">Coccidioides posadasii RMSCC 3488</name>
    <dbReference type="NCBI Taxonomy" id="454284"/>
    <lineage>
        <taxon>Eukaryota</taxon>
        <taxon>Fungi</taxon>
        <taxon>Dikarya</taxon>
        <taxon>Ascomycota</taxon>
        <taxon>Pezizomycotina</taxon>
        <taxon>Eurotiomycetes</taxon>
        <taxon>Eurotiomycetidae</taxon>
        <taxon>Onygenales</taxon>
        <taxon>Onygenaceae</taxon>
        <taxon>Coccidioides</taxon>
    </lineage>
</organism>
<dbReference type="EMBL" id="DS268112">
    <property type="protein sequence ID" value="KMM70153.1"/>
    <property type="molecule type" value="Genomic_DNA"/>
</dbReference>